<dbReference type="GO" id="GO:0009279">
    <property type="term" value="C:cell outer membrane"/>
    <property type="evidence" value="ECO:0007669"/>
    <property type="project" value="UniProtKB-SubCell"/>
</dbReference>
<evidence type="ECO:0000256" key="6">
    <source>
        <dbReference type="ARBA" id="ARBA00013179"/>
    </source>
</evidence>
<name>A0A512C788_9BACT</name>
<dbReference type="PANTHER" id="PTHR40457">
    <property type="entry name" value="PHOSPHOLIPASE A1"/>
    <property type="match status" value="1"/>
</dbReference>
<proteinExistence type="inferred from homology"/>
<comment type="catalytic activity">
    <reaction evidence="1">
        <text>a 1,2-diacyl-sn-glycero-3-phosphocholine + H2O = a 2-acyl-sn-glycero-3-phosphocholine + a fatty acid + H(+)</text>
        <dbReference type="Rhea" id="RHEA:18689"/>
        <dbReference type="ChEBI" id="CHEBI:15377"/>
        <dbReference type="ChEBI" id="CHEBI:15378"/>
        <dbReference type="ChEBI" id="CHEBI:28868"/>
        <dbReference type="ChEBI" id="CHEBI:57643"/>
        <dbReference type="ChEBI" id="CHEBI:57875"/>
        <dbReference type="EC" id="3.1.1.32"/>
    </reaction>
</comment>
<feature type="binding site" description="in dimeric form" evidence="20">
    <location>
        <position position="110"/>
    </location>
    <ligand>
        <name>Ca(2+)</name>
        <dbReference type="ChEBI" id="CHEBI:29108"/>
        <label>1</label>
    </ligand>
</feature>
<protein>
    <recommendedName>
        <fullName evidence="18">Phosphatidylcholine 1-acylhydrolase</fullName>
        <ecNumber evidence="6">3.1.1.32</ecNumber>
        <ecNumber evidence="7">3.1.1.4</ecNumber>
    </recommendedName>
</protein>
<evidence type="ECO:0000256" key="3">
    <source>
        <dbReference type="ARBA" id="ARBA00004571"/>
    </source>
</evidence>
<dbReference type="GO" id="GO:0016042">
    <property type="term" value="P:lipid catabolic process"/>
    <property type="evidence" value="ECO:0007669"/>
    <property type="project" value="UniProtKB-KW"/>
</dbReference>
<keyword evidence="16" id="KW-0472">Membrane</keyword>
<evidence type="ECO:0000256" key="18">
    <source>
        <dbReference type="ARBA" id="ARBA00032375"/>
    </source>
</evidence>
<keyword evidence="9" id="KW-0812">Transmembrane</keyword>
<evidence type="ECO:0000256" key="4">
    <source>
        <dbReference type="ARBA" id="ARBA00010525"/>
    </source>
</evidence>
<keyword evidence="14" id="KW-0442">Lipid degradation</keyword>
<keyword evidence="13 20" id="KW-0106">Calcium</keyword>
<dbReference type="EMBL" id="BJYV01000001">
    <property type="protein sequence ID" value="GEO20069.1"/>
    <property type="molecule type" value="Genomic_DNA"/>
</dbReference>
<accession>A0A512C788</accession>
<dbReference type="Proteomes" id="UP000321301">
    <property type="component" value="Unassembled WGS sequence"/>
</dbReference>
<feature type="binding site" description="in dimeric form" evidence="20">
    <location>
        <position position="154"/>
    </location>
    <ligand>
        <name>Ca(2+)</name>
        <dbReference type="ChEBI" id="CHEBI:29108"/>
        <label>1</label>
    </ligand>
</feature>
<keyword evidence="22" id="KW-1185">Reference proteome</keyword>
<dbReference type="InterPro" id="IPR036541">
    <property type="entry name" value="PLipase_A1_sf"/>
</dbReference>
<evidence type="ECO:0000256" key="9">
    <source>
        <dbReference type="ARBA" id="ARBA00022692"/>
    </source>
</evidence>
<evidence type="ECO:0000256" key="5">
    <source>
        <dbReference type="ARBA" id="ARBA00011702"/>
    </source>
</evidence>
<evidence type="ECO:0000256" key="19">
    <source>
        <dbReference type="PIRSR" id="PIRSR603187-1"/>
    </source>
</evidence>
<dbReference type="PRINTS" id="PR01486">
    <property type="entry name" value="PHPHLIPASEA1"/>
</dbReference>
<feature type="active site" description="Proton acceptor" evidence="19">
    <location>
        <position position="144"/>
    </location>
</feature>
<keyword evidence="8" id="KW-1134">Transmembrane beta strand</keyword>
<keyword evidence="17" id="KW-0998">Cell outer membrane</keyword>
<comment type="subcellular location">
    <subcellularLocation>
        <location evidence="3">Cell outer membrane</location>
        <topology evidence="3">Multi-pass membrane protein</topology>
    </subcellularLocation>
</comment>
<evidence type="ECO:0000256" key="8">
    <source>
        <dbReference type="ARBA" id="ARBA00022452"/>
    </source>
</evidence>
<comment type="catalytic activity">
    <reaction evidence="2">
        <text>a 1,2-diacyl-sn-glycero-3-phosphocholine + H2O = a 1-acyl-sn-glycero-3-phosphocholine + a fatty acid + H(+)</text>
        <dbReference type="Rhea" id="RHEA:15801"/>
        <dbReference type="ChEBI" id="CHEBI:15377"/>
        <dbReference type="ChEBI" id="CHEBI:15378"/>
        <dbReference type="ChEBI" id="CHEBI:28868"/>
        <dbReference type="ChEBI" id="CHEBI:57643"/>
        <dbReference type="ChEBI" id="CHEBI:58168"/>
        <dbReference type="EC" id="3.1.1.4"/>
    </reaction>
</comment>
<dbReference type="EC" id="3.1.1.4" evidence="7"/>
<keyword evidence="11" id="KW-0732">Signal</keyword>
<dbReference type="InterPro" id="IPR003187">
    <property type="entry name" value="PLipase_A1"/>
</dbReference>
<reference evidence="21 22" key="1">
    <citation type="submission" date="2019-07" db="EMBL/GenBank/DDBJ databases">
        <title>Whole genome shotgun sequence of Cyclobacterium qasimii NBRC 106168.</title>
        <authorList>
            <person name="Hosoyama A."/>
            <person name="Uohara A."/>
            <person name="Ohji S."/>
            <person name="Ichikawa N."/>
        </authorList>
    </citation>
    <scope>NUCLEOTIDE SEQUENCE [LARGE SCALE GENOMIC DNA]</scope>
    <source>
        <strain evidence="21 22">NBRC 106168</strain>
    </source>
</reference>
<comment type="similarity">
    <text evidence="4">Belongs to the phospholipase A1 family.</text>
</comment>
<gene>
    <name evidence="21" type="ORF">CQA01_06030</name>
</gene>
<evidence type="ECO:0000256" key="15">
    <source>
        <dbReference type="ARBA" id="ARBA00023098"/>
    </source>
</evidence>
<sequence length="279" mass="32507">MTANAQIMELQSMWEDQIDTSEFSFKTQNYLQISEEEFLDLYDAQPSFGMFRDNYFITGVPTNKDINKQTADVKYQISVSQRLIKSRLPFRTSLLLTYTQKSFWDIYENSSPFADNNYNPGITLIRPVLINQQLKGGVALSLEHESNGLDSIYSRSWNFITLSGVYFYNANISLQGKIWAGVLGDENKDLFRYRGFGLLALNYRSYNDNFWASLVLNPSKKFNVVNTIVELNFKPIPSSNQYLFLQWYNGYGENLYDYNQYTSMVRFGLCIKPAMRNFY</sequence>
<dbReference type="Gene3D" id="2.40.230.10">
    <property type="entry name" value="Phospholipase A1"/>
    <property type="match status" value="1"/>
</dbReference>
<dbReference type="AlphaFoldDB" id="A0A512C788"/>
<dbReference type="PANTHER" id="PTHR40457:SF1">
    <property type="entry name" value="PHOSPHOLIPASE A1"/>
    <property type="match status" value="1"/>
</dbReference>
<evidence type="ECO:0000256" key="17">
    <source>
        <dbReference type="ARBA" id="ARBA00023237"/>
    </source>
</evidence>
<evidence type="ECO:0000256" key="2">
    <source>
        <dbReference type="ARBA" id="ARBA00001604"/>
    </source>
</evidence>
<evidence type="ECO:0000256" key="20">
    <source>
        <dbReference type="PIRSR" id="PIRSR603187-2"/>
    </source>
</evidence>
<evidence type="ECO:0000256" key="16">
    <source>
        <dbReference type="ARBA" id="ARBA00023136"/>
    </source>
</evidence>
<dbReference type="SUPFAM" id="SSF56931">
    <property type="entry name" value="Outer membrane phospholipase A (OMPLA)"/>
    <property type="match status" value="1"/>
</dbReference>
<organism evidence="21 22">
    <name type="scientific">Cyclobacterium qasimii</name>
    <dbReference type="NCBI Taxonomy" id="1350429"/>
    <lineage>
        <taxon>Bacteria</taxon>
        <taxon>Pseudomonadati</taxon>
        <taxon>Bacteroidota</taxon>
        <taxon>Cytophagia</taxon>
        <taxon>Cytophagales</taxon>
        <taxon>Cyclobacteriaceae</taxon>
        <taxon>Cyclobacterium</taxon>
    </lineage>
</organism>
<comment type="subunit">
    <text evidence="5">Homodimer; dimerization is reversible, and the dimeric form is the active one.</text>
</comment>
<dbReference type="GO" id="GO:0008970">
    <property type="term" value="F:phospholipase A1 activity"/>
    <property type="evidence" value="ECO:0007669"/>
    <property type="project" value="UniProtKB-EC"/>
</dbReference>
<dbReference type="GO" id="GO:0046872">
    <property type="term" value="F:metal ion binding"/>
    <property type="evidence" value="ECO:0007669"/>
    <property type="project" value="UniProtKB-KW"/>
</dbReference>
<evidence type="ECO:0000256" key="1">
    <source>
        <dbReference type="ARBA" id="ARBA00000111"/>
    </source>
</evidence>
<evidence type="ECO:0000256" key="10">
    <source>
        <dbReference type="ARBA" id="ARBA00022723"/>
    </source>
</evidence>
<evidence type="ECO:0000313" key="22">
    <source>
        <dbReference type="Proteomes" id="UP000321301"/>
    </source>
</evidence>
<evidence type="ECO:0000256" key="12">
    <source>
        <dbReference type="ARBA" id="ARBA00022801"/>
    </source>
</evidence>
<evidence type="ECO:0000313" key="21">
    <source>
        <dbReference type="EMBL" id="GEO20069.1"/>
    </source>
</evidence>
<keyword evidence="10 20" id="KW-0479">Metal-binding</keyword>
<comment type="cofactor">
    <cofactor evidence="20">
        <name>Ca(2+)</name>
        <dbReference type="ChEBI" id="CHEBI:29108"/>
    </cofactor>
    <text evidence="20">Binds 1 Ca(2+) ion per monomer.</text>
</comment>
<evidence type="ECO:0000256" key="11">
    <source>
        <dbReference type="ARBA" id="ARBA00022729"/>
    </source>
</evidence>
<keyword evidence="15" id="KW-0443">Lipid metabolism</keyword>
<feature type="active site" description="Nucleophile" evidence="19">
    <location>
        <position position="146"/>
    </location>
</feature>
<dbReference type="GO" id="GO:0004623">
    <property type="term" value="F:phospholipase A2 activity"/>
    <property type="evidence" value="ECO:0007669"/>
    <property type="project" value="UniProtKB-EC"/>
</dbReference>
<evidence type="ECO:0000256" key="14">
    <source>
        <dbReference type="ARBA" id="ARBA00022963"/>
    </source>
</evidence>
<evidence type="ECO:0000256" key="7">
    <source>
        <dbReference type="ARBA" id="ARBA00013278"/>
    </source>
</evidence>
<comment type="caution">
    <text evidence="21">The sequence shown here is derived from an EMBL/GenBank/DDBJ whole genome shotgun (WGS) entry which is preliminary data.</text>
</comment>
<dbReference type="Pfam" id="PF02253">
    <property type="entry name" value="PLA1"/>
    <property type="match status" value="1"/>
</dbReference>
<dbReference type="EC" id="3.1.1.32" evidence="6"/>
<keyword evidence="12" id="KW-0378">Hydrolase</keyword>
<evidence type="ECO:0000256" key="13">
    <source>
        <dbReference type="ARBA" id="ARBA00022837"/>
    </source>
</evidence>